<keyword evidence="1 3" id="KW-0378">Hydrolase</keyword>
<evidence type="ECO:0000313" key="4">
    <source>
        <dbReference type="Proteomes" id="UP000266677"/>
    </source>
</evidence>
<dbReference type="OrthoDB" id="9803828at2"/>
<protein>
    <submittedName>
        <fullName evidence="3">Alpha/beta hydrolase</fullName>
    </submittedName>
</protein>
<evidence type="ECO:0000313" key="3">
    <source>
        <dbReference type="EMBL" id="RJO77027.1"/>
    </source>
</evidence>
<dbReference type="Pfam" id="PF20434">
    <property type="entry name" value="BD-FAE"/>
    <property type="match status" value="1"/>
</dbReference>
<name>A0A3A4KNT2_9NOCA</name>
<dbReference type="AlphaFoldDB" id="A0A3A4KNT2"/>
<proteinExistence type="predicted"/>
<dbReference type="InterPro" id="IPR029058">
    <property type="entry name" value="AB_hydrolase_fold"/>
</dbReference>
<dbReference type="SUPFAM" id="SSF53474">
    <property type="entry name" value="alpha/beta-Hydrolases"/>
    <property type="match status" value="1"/>
</dbReference>
<reference evidence="3 4" key="1">
    <citation type="submission" date="2018-09" db="EMBL/GenBank/DDBJ databases">
        <title>YIM PH21274 draft genome.</title>
        <authorList>
            <person name="Miao C."/>
        </authorList>
    </citation>
    <scope>NUCLEOTIDE SEQUENCE [LARGE SCALE GENOMIC DNA]</scope>
    <source>
        <strain evidence="3 4">YIM PH 21724</strain>
    </source>
</reference>
<organism evidence="3 4">
    <name type="scientific">Nocardia panacis</name>
    <dbReference type="NCBI Taxonomy" id="2340916"/>
    <lineage>
        <taxon>Bacteria</taxon>
        <taxon>Bacillati</taxon>
        <taxon>Actinomycetota</taxon>
        <taxon>Actinomycetes</taxon>
        <taxon>Mycobacteriales</taxon>
        <taxon>Nocardiaceae</taxon>
        <taxon>Nocardia</taxon>
    </lineage>
</organism>
<accession>A0A3A4KNT2</accession>
<dbReference type="PANTHER" id="PTHR48081:SF33">
    <property type="entry name" value="KYNURENINE FORMAMIDASE"/>
    <property type="match status" value="1"/>
</dbReference>
<dbReference type="InterPro" id="IPR050300">
    <property type="entry name" value="GDXG_lipolytic_enzyme"/>
</dbReference>
<sequence>MTYPLYRDFRTVAELDAQYALYRTVDDFDGYLASYVRRSAETRERLAHREVRFGPTLDESFDLFPARAMGPSPVLIFVHGGYWCRGTKADYSFLAEGAVAHGCAAVIENYALCPYVSLTEIVRQHRALVAYLYTNAESLGLDRDRIYISGHSAGGHAVASVLTTDWSRYGLPADVVKAGIAISGIFDLRPLPHTYLAPELQLTAAETIALSPIFWLPERIAPLVLAYGSAETAELRRQSRDFAQVAEPRAVLELARNHYDILDDLADPDGPLTAELVKFLGR</sequence>
<dbReference type="RefSeq" id="WP_120040134.1">
    <property type="nucleotide sequence ID" value="NZ_QZFU01000016.1"/>
</dbReference>
<keyword evidence="4" id="KW-1185">Reference proteome</keyword>
<dbReference type="GO" id="GO:0016787">
    <property type="term" value="F:hydrolase activity"/>
    <property type="evidence" value="ECO:0007669"/>
    <property type="project" value="UniProtKB-KW"/>
</dbReference>
<evidence type="ECO:0000256" key="1">
    <source>
        <dbReference type="ARBA" id="ARBA00022801"/>
    </source>
</evidence>
<dbReference type="EMBL" id="QZFU01000016">
    <property type="protein sequence ID" value="RJO77027.1"/>
    <property type="molecule type" value="Genomic_DNA"/>
</dbReference>
<evidence type="ECO:0000259" key="2">
    <source>
        <dbReference type="Pfam" id="PF20434"/>
    </source>
</evidence>
<dbReference type="InterPro" id="IPR049492">
    <property type="entry name" value="BD-FAE-like_dom"/>
</dbReference>
<feature type="domain" description="BD-FAE-like" evidence="2">
    <location>
        <begin position="65"/>
        <end position="159"/>
    </location>
</feature>
<dbReference type="PANTHER" id="PTHR48081">
    <property type="entry name" value="AB HYDROLASE SUPERFAMILY PROTEIN C4A8.06C"/>
    <property type="match status" value="1"/>
</dbReference>
<dbReference type="Proteomes" id="UP000266677">
    <property type="component" value="Unassembled WGS sequence"/>
</dbReference>
<dbReference type="Gene3D" id="3.40.50.1820">
    <property type="entry name" value="alpha/beta hydrolase"/>
    <property type="match status" value="1"/>
</dbReference>
<comment type="caution">
    <text evidence="3">The sequence shown here is derived from an EMBL/GenBank/DDBJ whole genome shotgun (WGS) entry which is preliminary data.</text>
</comment>
<gene>
    <name evidence="3" type="ORF">D5S18_12620</name>
</gene>